<dbReference type="AlphaFoldDB" id="A0A1M6SWK0"/>
<feature type="transmembrane region" description="Helical" evidence="2">
    <location>
        <begin position="59"/>
        <end position="81"/>
    </location>
</feature>
<evidence type="ECO:0000256" key="1">
    <source>
        <dbReference type="ARBA" id="ARBA00022612"/>
    </source>
</evidence>
<evidence type="ECO:0000313" key="4">
    <source>
        <dbReference type="Proteomes" id="UP000184465"/>
    </source>
</evidence>
<sequence>MAKTMQDNNLGALTRLKSALEEAALSIYDTLKPSIEAIIAKIQEWTDWFNNLSPGMKELIVKIALITAAIGPLLIVIAKTITIFGKLKAAATILGTTIGGLSAPVLIAGGVIAGLIAIGVLLYKNWDIIKAKAVEFKDKLVTTFNNIKEIVSKTISSLKENILGIWNGIISGIKGSINKIISAINIFTKGMNKISFSIPSWVPGLGGKSFGFNIPQIPMLASGGIVTKPTLAMIGEAGPEAIVPLSKGIGTGNYINLTITGNTIFSDDIDYIGERIVERLKLAGVV</sequence>
<name>A0A1M6SWK0_PARC5</name>
<dbReference type="Proteomes" id="UP000184465">
    <property type="component" value="Unassembled WGS sequence"/>
</dbReference>
<feature type="transmembrane region" description="Helical" evidence="2">
    <location>
        <begin position="101"/>
        <end position="123"/>
    </location>
</feature>
<keyword evidence="4" id="KW-1185">Reference proteome</keyword>
<keyword evidence="1" id="KW-1188">Viral release from host cell</keyword>
<accession>A0A1M6SWK0</accession>
<keyword evidence="2" id="KW-1133">Transmembrane helix</keyword>
<evidence type="ECO:0000256" key="2">
    <source>
        <dbReference type="SAM" id="Phobius"/>
    </source>
</evidence>
<dbReference type="STRING" id="1121301.SAMN02745912_03463"/>
<keyword evidence="2" id="KW-0812">Transmembrane</keyword>
<dbReference type="InterPro" id="IPR010090">
    <property type="entry name" value="Phage_tape_meas"/>
</dbReference>
<keyword evidence="2" id="KW-0472">Membrane</keyword>
<organism evidence="3 4">
    <name type="scientific">Paramaledivibacter caminithermalis (strain DSM 15212 / CIP 107654 / DViRD3)</name>
    <name type="common">Clostridium caminithermale</name>
    <dbReference type="NCBI Taxonomy" id="1121301"/>
    <lineage>
        <taxon>Bacteria</taxon>
        <taxon>Bacillati</taxon>
        <taxon>Bacillota</taxon>
        <taxon>Clostridia</taxon>
        <taxon>Peptostreptococcales</taxon>
        <taxon>Caminicellaceae</taxon>
        <taxon>Paramaledivibacter</taxon>
    </lineage>
</organism>
<proteinExistence type="predicted"/>
<protein>
    <submittedName>
        <fullName evidence="3">Phage tail tape measure protein, TP901 family, core region</fullName>
    </submittedName>
</protein>
<dbReference type="PANTHER" id="PTHR37813">
    <property type="entry name" value="FELS-2 PROPHAGE PROTEIN"/>
    <property type="match status" value="1"/>
</dbReference>
<gene>
    <name evidence="3" type="ORF">SAMN02745912_03463</name>
</gene>
<evidence type="ECO:0000313" key="3">
    <source>
        <dbReference type="EMBL" id="SHK49056.1"/>
    </source>
</evidence>
<dbReference type="PANTHER" id="PTHR37813:SF1">
    <property type="entry name" value="FELS-2 PROPHAGE PROTEIN"/>
    <property type="match status" value="1"/>
</dbReference>
<dbReference type="NCBIfam" id="TIGR01760">
    <property type="entry name" value="tape_meas_TP901"/>
    <property type="match status" value="1"/>
</dbReference>
<dbReference type="EMBL" id="FRAG01000072">
    <property type="protein sequence ID" value="SHK49056.1"/>
    <property type="molecule type" value="Genomic_DNA"/>
</dbReference>
<reference evidence="3 4" key="1">
    <citation type="submission" date="2016-11" db="EMBL/GenBank/DDBJ databases">
        <authorList>
            <person name="Jaros S."/>
            <person name="Januszkiewicz K."/>
            <person name="Wedrychowicz H."/>
        </authorList>
    </citation>
    <scope>NUCLEOTIDE SEQUENCE [LARGE SCALE GENOMIC DNA]</scope>
    <source>
        <strain evidence="3 4">DSM 15212</strain>
    </source>
</reference>